<name>A0A9D4DRQ3_DREPO</name>
<evidence type="ECO:0000313" key="1">
    <source>
        <dbReference type="EMBL" id="KAH3754622.1"/>
    </source>
</evidence>
<protein>
    <recommendedName>
        <fullName evidence="3">SWIM-type domain-containing protein</fullName>
    </recommendedName>
</protein>
<gene>
    <name evidence="1" type="ORF">DPMN_189302</name>
</gene>
<dbReference type="Proteomes" id="UP000828390">
    <property type="component" value="Unassembled WGS sequence"/>
</dbReference>
<dbReference type="EMBL" id="JAIWYP010000010">
    <property type="protein sequence ID" value="KAH3754622.1"/>
    <property type="molecule type" value="Genomic_DNA"/>
</dbReference>
<organism evidence="1 2">
    <name type="scientific">Dreissena polymorpha</name>
    <name type="common">Zebra mussel</name>
    <name type="synonym">Mytilus polymorpha</name>
    <dbReference type="NCBI Taxonomy" id="45954"/>
    <lineage>
        <taxon>Eukaryota</taxon>
        <taxon>Metazoa</taxon>
        <taxon>Spiralia</taxon>
        <taxon>Lophotrochozoa</taxon>
        <taxon>Mollusca</taxon>
        <taxon>Bivalvia</taxon>
        <taxon>Autobranchia</taxon>
        <taxon>Heteroconchia</taxon>
        <taxon>Euheterodonta</taxon>
        <taxon>Imparidentia</taxon>
        <taxon>Neoheterodontei</taxon>
        <taxon>Myida</taxon>
        <taxon>Dreissenoidea</taxon>
        <taxon>Dreissenidae</taxon>
        <taxon>Dreissena</taxon>
    </lineage>
</organism>
<sequence length="69" mass="7288">MVHAAGCNCTAGEGESCDHVAALLYALVDITDNRKDGTGASTSKPCGGGTMKQQHVEFTIISFRHHILD</sequence>
<evidence type="ECO:0000313" key="2">
    <source>
        <dbReference type="Proteomes" id="UP000828390"/>
    </source>
</evidence>
<keyword evidence="2" id="KW-1185">Reference proteome</keyword>
<reference evidence="1" key="1">
    <citation type="journal article" date="2019" name="bioRxiv">
        <title>The Genome of the Zebra Mussel, Dreissena polymorpha: A Resource for Invasive Species Research.</title>
        <authorList>
            <person name="McCartney M.A."/>
            <person name="Auch B."/>
            <person name="Kono T."/>
            <person name="Mallez S."/>
            <person name="Zhang Y."/>
            <person name="Obille A."/>
            <person name="Becker A."/>
            <person name="Abrahante J.E."/>
            <person name="Garbe J."/>
            <person name="Badalamenti J.P."/>
            <person name="Herman A."/>
            <person name="Mangelson H."/>
            <person name="Liachko I."/>
            <person name="Sullivan S."/>
            <person name="Sone E.D."/>
            <person name="Koren S."/>
            <person name="Silverstein K.A.T."/>
            <person name="Beckman K.B."/>
            <person name="Gohl D.M."/>
        </authorList>
    </citation>
    <scope>NUCLEOTIDE SEQUENCE</scope>
    <source>
        <strain evidence="1">Duluth1</strain>
        <tissue evidence="1">Whole animal</tissue>
    </source>
</reference>
<reference evidence="1" key="2">
    <citation type="submission" date="2020-11" db="EMBL/GenBank/DDBJ databases">
        <authorList>
            <person name="McCartney M.A."/>
            <person name="Auch B."/>
            <person name="Kono T."/>
            <person name="Mallez S."/>
            <person name="Becker A."/>
            <person name="Gohl D.M."/>
            <person name="Silverstein K.A.T."/>
            <person name="Koren S."/>
            <person name="Bechman K.B."/>
            <person name="Herman A."/>
            <person name="Abrahante J.E."/>
            <person name="Garbe J."/>
        </authorList>
    </citation>
    <scope>NUCLEOTIDE SEQUENCE</scope>
    <source>
        <strain evidence="1">Duluth1</strain>
        <tissue evidence="1">Whole animal</tissue>
    </source>
</reference>
<evidence type="ECO:0008006" key="3">
    <source>
        <dbReference type="Google" id="ProtNLM"/>
    </source>
</evidence>
<accession>A0A9D4DRQ3</accession>
<comment type="caution">
    <text evidence="1">The sequence shown here is derived from an EMBL/GenBank/DDBJ whole genome shotgun (WGS) entry which is preliminary data.</text>
</comment>
<proteinExistence type="predicted"/>
<dbReference type="AlphaFoldDB" id="A0A9D4DRQ3"/>